<evidence type="ECO:0000256" key="5">
    <source>
        <dbReference type="PIRSR" id="PIRSR640255-2"/>
    </source>
</evidence>
<evidence type="ECO:0000313" key="10">
    <source>
        <dbReference type="Proteomes" id="UP001153620"/>
    </source>
</evidence>
<dbReference type="InterPro" id="IPR020821">
    <property type="entry name" value="ENPP1-3/EXOG-like_nuc-like"/>
</dbReference>
<keyword evidence="3" id="KW-0378">Hydrolase</keyword>
<dbReference type="InterPro" id="IPR040255">
    <property type="entry name" value="Non-specific_endonuclease"/>
</dbReference>
<dbReference type="OrthoDB" id="5960141at2759"/>
<dbReference type="GO" id="GO:0004521">
    <property type="term" value="F:RNA endonuclease activity"/>
    <property type="evidence" value="ECO:0007669"/>
    <property type="project" value="TreeGrafter"/>
</dbReference>
<evidence type="ECO:0000259" key="8">
    <source>
        <dbReference type="SMART" id="SM00892"/>
    </source>
</evidence>
<evidence type="ECO:0000256" key="2">
    <source>
        <dbReference type="ARBA" id="ARBA00022722"/>
    </source>
</evidence>
<dbReference type="InterPro" id="IPR001604">
    <property type="entry name" value="Endo_G_ENPP1-like_dom"/>
</dbReference>
<protein>
    <recommendedName>
        <fullName evidence="11">DNA/RNA non-specific endonuclease domain-containing protein</fullName>
    </recommendedName>
</protein>
<evidence type="ECO:0008006" key="11">
    <source>
        <dbReference type="Google" id="ProtNLM"/>
    </source>
</evidence>
<keyword evidence="6" id="KW-0732">Signal</keyword>
<evidence type="ECO:0000256" key="3">
    <source>
        <dbReference type="ARBA" id="ARBA00022759"/>
    </source>
</evidence>
<keyword evidence="10" id="KW-1185">Reference proteome</keyword>
<dbReference type="EMBL" id="OU895878">
    <property type="protein sequence ID" value="CAG9804899.1"/>
    <property type="molecule type" value="Genomic_DNA"/>
</dbReference>
<feature type="active site" description="Proton acceptor" evidence="4">
    <location>
        <position position="229"/>
    </location>
</feature>
<dbReference type="Proteomes" id="UP001153620">
    <property type="component" value="Chromosome 2"/>
</dbReference>
<feature type="domain" description="ENPP1-3/EXOG-like endonuclease/phosphodiesterase" evidence="7">
    <location>
        <begin position="187"/>
        <end position="360"/>
    </location>
</feature>
<reference evidence="9" key="1">
    <citation type="submission" date="2022-01" db="EMBL/GenBank/DDBJ databases">
        <authorList>
            <person name="King R."/>
        </authorList>
    </citation>
    <scope>NUCLEOTIDE SEQUENCE</scope>
</reference>
<feature type="binding site" evidence="5">
    <location>
        <position position="259"/>
    </location>
    <ligand>
        <name>Mg(2+)</name>
        <dbReference type="ChEBI" id="CHEBI:18420"/>
        <note>catalytic</note>
    </ligand>
</feature>
<dbReference type="SMART" id="SM00477">
    <property type="entry name" value="NUC"/>
    <property type="match status" value="1"/>
</dbReference>
<evidence type="ECO:0000256" key="4">
    <source>
        <dbReference type="PIRSR" id="PIRSR640255-1"/>
    </source>
</evidence>
<sequence length="401" mass="45212">MWNNKLVIIAVVLCLWNCHAVHAQCTINVNGGLGEPQPILIHPGTSSFYEPVDADGIIRLGLNSQIELYCQTGFTSPSTTATLIRVNCTSGNLFTWSGFSMTFNNYMCKAYPSHIAKETGGRCYNNGYLVQVGYQVDTSRFMKVLEVCHDKVTEETYYTKHRFSPANSKFQSGFDRTGWYQGGFFGTKNVDNLYSRTTQRITIAKILNCQSCADTYIHATNDFFMARGHLAAKADFIFGNQQSATMYFINVAPQWQKFNALNWVAVEDYSRKLAATREIDLDVYTGTFGRLRLKNASNAQFDIYLSVNGTNQIPAPKLYYKMLVNNADNSGIVLIGVNNPYLTLAEIQSEYVICHDISSQITWTITWQRDNIERGYSYACSVADFLRVVPHHSISVSRLLI</sequence>
<evidence type="ECO:0000313" key="9">
    <source>
        <dbReference type="EMBL" id="CAG9804899.1"/>
    </source>
</evidence>
<feature type="signal peptide" evidence="6">
    <location>
        <begin position="1"/>
        <end position="23"/>
    </location>
</feature>
<keyword evidence="5" id="KW-0479">Metal-binding</keyword>
<dbReference type="GO" id="GO:0006309">
    <property type="term" value="P:apoptotic DNA fragmentation"/>
    <property type="evidence" value="ECO:0007669"/>
    <property type="project" value="TreeGrafter"/>
</dbReference>
<dbReference type="InterPro" id="IPR044925">
    <property type="entry name" value="His-Me_finger_sf"/>
</dbReference>
<dbReference type="SUPFAM" id="SSF54060">
    <property type="entry name" value="His-Me finger endonucleases"/>
    <property type="match status" value="1"/>
</dbReference>
<name>A0A9N9RWW7_9DIPT</name>
<dbReference type="PANTHER" id="PTHR13966">
    <property type="entry name" value="ENDONUCLEASE RELATED"/>
    <property type="match status" value="1"/>
</dbReference>
<dbReference type="Gene3D" id="3.40.570.10">
    <property type="entry name" value="Extracellular Endonuclease, subunit A"/>
    <property type="match status" value="1"/>
</dbReference>
<dbReference type="PANTHER" id="PTHR13966:SF19">
    <property type="entry name" value="NUCLEASE EXOG, MITOCHONDRIAL"/>
    <property type="match status" value="1"/>
</dbReference>
<dbReference type="InterPro" id="IPR044929">
    <property type="entry name" value="DNA/RNA_non-sp_Endonuclease_sf"/>
</dbReference>
<feature type="chain" id="PRO_5040334975" description="DNA/RNA non-specific endonuclease domain-containing protein" evidence="6">
    <location>
        <begin position="24"/>
        <end position="401"/>
    </location>
</feature>
<dbReference type="GO" id="GO:0005743">
    <property type="term" value="C:mitochondrial inner membrane"/>
    <property type="evidence" value="ECO:0007669"/>
    <property type="project" value="TreeGrafter"/>
</dbReference>
<feature type="domain" description="DNA/RNA non-specific endonuclease/pyrophosphatase/phosphodiesterase" evidence="8">
    <location>
        <begin position="141"/>
        <end position="385"/>
    </location>
</feature>
<evidence type="ECO:0000259" key="7">
    <source>
        <dbReference type="SMART" id="SM00477"/>
    </source>
</evidence>
<accession>A0A9N9RWW7</accession>
<proteinExistence type="inferred from homology"/>
<dbReference type="GO" id="GO:0000014">
    <property type="term" value="F:single-stranded DNA endodeoxyribonuclease activity"/>
    <property type="evidence" value="ECO:0007669"/>
    <property type="project" value="TreeGrafter"/>
</dbReference>
<dbReference type="FunFam" id="3.40.570.10:FF:000007">
    <property type="entry name" value="Alkaline nuclease"/>
    <property type="match status" value="1"/>
</dbReference>
<dbReference type="SMART" id="SM00892">
    <property type="entry name" value="Endonuclease_NS"/>
    <property type="match status" value="1"/>
</dbReference>
<dbReference type="GO" id="GO:0046872">
    <property type="term" value="F:metal ion binding"/>
    <property type="evidence" value="ECO:0007669"/>
    <property type="project" value="UniProtKB-KW"/>
</dbReference>
<evidence type="ECO:0000256" key="6">
    <source>
        <dbReference type="SAM" id="SignalP"/>
    </source>
</evidence>
<organism evidence="9 10">
    <name type="scientific">Chironomus riparius</name>
    <dbReference type="NCBI Taxonomy" id="315576"/>
    <lineage>
        <taxon>Eukaryota</taxon>
        <taxon>Metazoa</taxon>
        <taxon>Ecdysozoa</taxon>
        <taxon>Arthropoda</taxon>
        <taxon>Hexapoda</taxon>
        <taxon>Insecta</taxon>
        <taxon>Pterygota</taxon>
        <taxon>Neoptera</taxon>
        <taxon>Endopterygota</taxon>
        <taxon>Diptera</taxon>
        <taxon>Nematocera</taxon>
        <taxon>Chironomoidea</taxon>
        <taxon>Chironomidae</taxon>
        <taxon>Chironominae</taxon>
        <taxon>Chironomus</taxon>
    </lineage>
</organism>
<reference evidence="9" key="2">
    <citation type="submission" date="2022-10" db="EMBL/GenBank/DDBJ databases">
        <authorList>
            <consortium name="ENA_rothamsted_submissions"/>
            <consortium name="culmorum"/>
            <person name="King R."/>
        </authorList>
    </citation>
    <scope>NUCLEOTIDE SEQUENCE</scope>
</reference>
<dbReference type="AlphaFoldDB" id="A0A9N9RWW7"/>
<comment type="similarity">
    <text evidence="1">Belongs to the DNA/RNA non-specific endonuclease family.</text>
</comment>
<dbReference type="GO" id="GO:0003676">
    <property type="term" value="F:nucleic acid binding"/>
    <property type="evidence" value="ECO:0007669"/>
    <property type="project" value="InterPro"/>
</dbReference>
<gene>
    <name evidence="9" type="ORF">CHIRRI_LOCUS7776</name>
</gene>
<dbReference type="Pfam" id="PF01223">
    <property type="entry name" value="Endonuclease_NS"/>
    <property type="match status" value="1"/>
</dbReference>
<keyword evidence="2" id="KW-0540">Nuclease</keyword>
<keyword evidence="3" id="KW-0255">Endonuclease</keyword>
<evidence type="ECO:0000256" key="1">
    <source>
        <dbReference type="ARBA" id="ARBA00010052"/>
    </source>
</evidence>
<dbReference type="GO" id="GO:0005634">
    <property type="term" value="C:nucleus"/>
    <property type="evidence" value="ECO:0007669"/>
    <property type="project" value="TreeGrafter"/>
</dbReference>